<feature type="region of interest" description="Disordered" evidence="1">
    <location>
        <begin position="172"/>
        <end position="257"/>
    </location>
</feature>
<keyword evidence="3" id="KW-1185">Reference proteome</keyword>
<comment type="caution">
    <text evidence="2">The sequence shown here is derived from an EMBL/GenBank/DDBJ whole genome shotgun (WGS) entry which is preliminary data.</text>
</comment>
<sequence>MGFCMQRLTVDHSTIFHQKYHSNSAAQDQPSSSEPLPSSSHPPVISATIASEPTPVAEPTTHHTSPSPEPDNEPTEHIFEQPSPEHQPLSPRQETAVPQSQDPTHPHVPEARTMTVEDLLHLVPNLITKVDSLETELKQTKLTMGKAIVKLVKKVKKLEDILKRRHVVLTDSEDEEPEDQGRIIQDINDDPLVSKGDFVTPTKPSGEAQEEEISPTTLEAAKTLSKVASQRSKSVDKGKRYKRRKESKGKDIDSGFEDISTGFEEVNTGFEKVNTGGLGVSTGSGPVSSARGQREGKAPMIVEETQAPKRTKEQIQQEEASLAEAIRLQTLEEEETAKQVHLDALLAKRMEEEELTEQQKQRKAQVQFEAQHYTEEDWDAIRAKLEANAELTKNVLGKELPEEDFAKKMVELVNQRKKFFAEERAKARRSKPMTQSLLRNYMMNYLKNQGTWKLTQLKKLSFEEVKEEFDKLVKQVESFVPMNIEATKAQLKRYGEELQTEISKKQRIDDKDVSVEEKVTEVKEEEPVIRTGKRKKQKARKGINVDKSPQGDSETDEEESVEAMNPTPLDTKSNIVANWKIFQQGERSIYQIIRANGADTVYMSFGAMLKDFTREDLIELYMLIMQKYRTKRPEDAYGRVLWSDLRTMFDPPLNEDAIWSLPLQQKIISWRYYDKCEVHCLTLEACSIYILTDRKYPLSKDACQVMLKMKLLDGKMNRVCYKLLKMIEKQAGVRK</sequence>
<dbReference type="EMBL" id="BQNB010010561">
    <property type="protein sequence ID" value="GJS78930.1"/>
    <property type="molecule type" value="Genomic_DNA"/>
</dbReference>
<gene>
    <name evidence="2" type="ORF">Tco_0728811</name>
</gene>
<feature type="compositionally biased region" description="Basic residues" evidence="1">
    <location>
        <begin position="531"/>
        <end position="541"/>
    </location>
</feature>
<feature type="compositionally biased region" description="Low complexity" evidence="1">
    <location>
        <begin position="30"/>
        <end position="43"/>
    </location>
</feature>
<reference evidence="2" key="1">
    <citation type="journal article" date="2022" name="Int. J. Mol. Sci.">
        <title>Draft Genome of Tanacetum Coccineum: Genomic Comparison of Closely Related Tanacetum-Family Plants.</title>
        <authorList>
            <person name="Yamashiro T."/>
            <person name="Shiraishi A."/>
            <person name="Nakayama K."/>
            <person name="Satake H."/>
        </authorList>
    </citation>
    <scope>NUCLEOTIDE SEQUENCE</scope>
</reference>
<name>A0ABQ4YML8_9ASTR</name>
<evidence type="ECO:0000313" key="2">
    <source>
        <dbReference type="EMBL" id="GJS78930.1"/>
    </source>
</evidence>
<feature type="region of interest" description="Disordered" evidence="1">
    <location>
        <begin position="276"/>
        <end position="297"/>
    </location>
</feature>
<accession>A0ABQ4YML8</accession>
<evidence type="ECO:0000256" key="1">
    <source>
        <dbReference type="SAM" id="MobiDB-lite"/>
    </source>
</evidence>
<organism evidence="2 3">
    <name type="scientific">Tanacetum coccineum</name>
    <dbReference type="NCBI Taxonomy" id="301880"/>
    <lineage>
        <taxon>Eukaryota</taxon>
        <taxon>Viridiplantae</taxon>
        <taxon>Streptophyta</taxon>
        <taxon>Embryophyta</taxon>
        <taxon>Tracheophyta</taxon>
        <taxon>Spermatophyta</taxon>
        <taxon>Magnoliopsida</taxon>
        <taxon>eudicotyledons</taxon>
        <taxon>Gunneridae</taxon>
        <taxon>Pentapetalae</taxon>
        <taxon>asterids</taxon>
        <taxon>campanulids</taxon>
        <taxon>Asterales</taxon>
        <taxon>Asteraceae</taxon>
        <taxon>Asteroideae</taxon>
        <taxon>Anthemideae</taxon>
        <taxon>Anthemidinae</taxon>
        <taxon>Tanacetum</taxon>
    </lineage>
</organism>
<feature type="region of interest" description="Disordered" evidence="1">
    <location>
        <begin position="526"/>
        <end position="569"/>
    </location>
</feature>
<evidence type="ECO:0000313" key="3">
    <source>
        <dbReference type="Proteomes" id="UP001151760"/>
    </source>
</evidence>
<feature type="region of interest" description="Disordered" evidence="1">
    <location>
        <begin position="21"/>
        <end position="108"/>
    </location>
</feature>
<dbReference type="Proteomes" id="UP001151760">
    <property type="component" value="Unassembled WGS sequence"/>
</dbReference>
<proteinExistence type="predicted"/>
<feature type="compositionally biased region" description="Polar residues" evidence="1">
    <location>
        <begin position="90"/>
        <end position="103"/>
    </location>
</feature>
<reference evidence="2" key="2">
    <citation type="submission" date="2022-01" db="EMBL/GenBank/DDBJ databases">
        <authorList>
            <person name="Yamashiro T."/>
            <person name="Shiraishi A."/>
            <person name="Satake H."/>
            <person name="Nakayama K."/>
        </authorList>
    </citation>
    <scope>NUCLEOTIDE SEQUENCE</scope>
</reference>
<protein>
    <submittedName>
        <fullName evidence="2">Uncharacterized protein</fullName>
    </submittedName>
</protein>